<evidence type="ECO:0000256" key="2">
    <source>
        <dbReference type="SAM" id="SignalP"/>
    </source>
</evidence>
<organism evidence="3 4">
    <name type="scientific">Coccomyxa viridis</name>
    <dbReference type="NCBI Taxonomy" id="1274662"/>
    <lineage>
        <taxon>Eukaryota</taxon>
        <taxon>Viridiplantae</taxon>
        <taxon>Chlorophyta</taxon>
        <taxon>core chlorophytes</taxon>
        <taxon>Trebouxiophyceae</taxon>
        <taxon>Trebouxiophyceae incertae sedis</taxon>
        <taxon>Coccomyxaceae</taxon>
        <taxon>Coccomyxa</taxon>
    </lineage>
</organism>
<feature type="signal peptide" evidence="2">
    <location>
        <begin position="1"/>
        <end position="19"/>
    </location>
</feature>
<proteinExistence type="predicted"/>
<evidence type="ECO:0000313" key="3">
    <source>
        <dbReference type="EMBL" id="CAL5229184.1"/>
    </source>
</evidence>
<keyword evidence="4" id="KW-1185">Reference proteome</keyword>
<sequence length="204" mass="21855">MRFLSRASWITVLLTCSLSEAVLYYPAGISVLNSAALVDAHTGEAVWKELHARGEGCTSLMGPNCFYTAQSAAPLTPDSSTERMQESSGLSLGDHAAQEHPEAMQCGVGIMAQYLQASQSQLGAVHGHAETLSDHWQRIGAARDGKLDDVVHVKIRPDLHEGEEQAKMGGEQSCLSSSSDKVAEAQSKSVCSLDDTEDEQHMAI</sequence>
<reference evidence="3 4" key="1">
    <citation type="submission" date="2024-06" db="EMBL/GenBank/DDBJ databases">
        <authorList>
            <person name="Kraege A."/>
            <person name="Thomma B."/>
        </authorList>
    </citation>
    <scope>NUCLEOTIDE SEQUENCE [LARGE SCALE GENOMIC DNA]</scope>
</reference>
<feature type="compositionally biased region" description="Polar residues" evidence="1">
    <location>
        <begin position="173"/>
        <end position="190"/>
    </location>
</feature>
<dbReference type="EMBL" id="CAXHTA020000020">
    <property type="protein sequence ID" value="CAL5229184.1"/>
    <property type="molecule type" value="Genomic_DNA"/>
</dbReference>
<comment type="caution">
    <text evidence="3">The sequence shown here is derived from an EMBL/GenBank/DDBJ whole genome shotgun (WGS) entry which is preliminary data.</text>
</comment>
<name>A0ABP1GAF1_9CHLO</name>
<keyword evidence="2" id="KW-0732">Signal</keyword>
<evidence type="ECO:0000313" key="4">
    <source>
        <dbReference type="Proteomes" id="UP001497392"/>
    </source>
</evidence>
<evidence type="ECO:0000256" key="1">
    <source>
        <dbReference type="SAM" id="MobiDB-lite"/>
    </source>
</evidence>
<accession>A0ABP1GAF1</accession>
<feature type="region of interest" description="Disordered" evidence="1">
    <location>
        <begin position="158"/>
        <end position="204"/>
    </location>
</feature>
<dbReference type="Proteomes" id="UP001497392">
    <property type="component" value="Unassembled WGS sequence"/>
</dbReference>
<feature type="chain" id="PRO_5045589330" evidence="2">
    <location>
        <begin position="20"/>
        <end position="204"/>
    </location>
</feature>
<gene>
    <name evidence="3" type="primary">g12462</name>
    <name evidence="3" type="ORF">VP750_LOCUS11090</name>
</gene>
<protein>
    <submittedName>
        <fullName evidence="3">G12462 protein</fullName>
    </submittedName>
</protein>